<accession>A0A917WC30</accession>
<feature type="transmembrane region" description="Helical" evidence="1">
    <location>
        <begin position="81"/>
        <end position="103"/>
    </location>
</feature>
<sequence>MSDPTKDPNLIGQIFNDRSALLAFFGALGGAVRSATLRTTWREGFRVIFVGAATSFAFGELGPKVLEPWIGEMPAGLDGKLGTLCAAAFMTGLIAVTLIERVIDKREAEKDDRDAS</sequence>
<proteinExistence type="predicted"/>
<dbReference type="AlphaFoldDB" id="A0A917WC30"/>
<feature type="transmembrane region" description="Helical" evidence="1">
    <location>
        <begin position="44"/>
        <end position="61"/>
    </location>
</feature>
<reference evidence="2" key="2">
    <citation type="submission" date="2020-09" db="EMBL/GenBank/DDBJ databases">
        <authorList>
            <person name="Sun Q."/>
            <person name="Zhou Y."/>
        </authorList>
    </citation>
    <scope>NUCLEOTIDE SEQUENCE</scope>
    <source>
        <strain evidence="2">CGMCC 1.6293</strain>
    </source>
</reference>
<gene>
    <name evidence="2" type="ORF">GCM10011534_12120</name>
</gene>
<protein>
    <submittedName>
        <fullName evidence="2">Uncharacterized protein</fullName>
    </submittedName>
</protein>
<evidence type="ECO:0000256" key="1">
    <source>
        <dbReference type="SAM" id="Phobius"/>
    </source>
</evidence>
<name>A0A917WC30_9RHOB</name>
<comment type="caution">
    <text evidence="2">The sequence shown here is derived from an EMBL/GenBank/DDBJ whole genome shotgun (WGS) entry which is preliminary data.</text>
</comment>
<keyword evidence="1" id="KW-1133">Transmembrane helix</keyword>
<keyword evidence="1" id="KW-0472">Membrane</keyword>
<dbReference type="EMBL" id="BMLF01000001">
    <property type="protein sequence ID" value="GGL91520.1"/>
    <property type="molecule type" value="Genomic_DNA"/>
</dbReference>
<dbReference type="Proteomes" id="UP000649829">
    <property type="component" value="Unassembled WGS sequence"/>
</dbReference>
<keyword evidence="1" id="KW-0812">Transmembrane</keyword>
<keyword evidence="3" id="KW-1185">Reference proteome</keyword>
<evidence type="ECO:0000313" key="3">
    <source>
        <dbReference type="Proteomes" id="UP000649829"/>
    </source>
</evidence>
<dbReference type="RefSeq" id="WP_051630345.1">
    <property type="nucleotide sequence ID" value="NZ_BMLF01000001.1"/>
</dbReference>
<feature type="transmembrane region" description="Helical" evidence="1">
    <location>
        <begin position="20"/>
        <end position="37"/>
    </location>
</feature>
<evidence type="ECO:0000313" key="2">
    <source>
        <dbReference type="EMBL" id="GGL91520.1"/>
    </source>
</evidence>
<reference evidence="2" key="1">
    <citation type="journal article" date="2014" name="Int. J. Syst. Evol. Microbiol.">
        <title>Complete genome sequence of Corynebacterium casei LMG S-19264T (=DSM 44701T), isolated from a smear-ripened cheese.</title>
        <authorList>
            <consortium name="US DOE Joint Genome Institute (JGI-PGF)"/>
            <person name="Walter F."/>
            <person name="Albersmeier A."/>
            <person name="Kalinowski J."/>
            <person name="Ruckert C."/>
        </authorList>
    </citation>
    <scope>NUCLEOTIDE SEQUENCE</scope>
    <source>
        <strain evidence="2">CGMCC 1.6293</strain>
    </source>
</reference>
<organism evidence="2 3">
    <name type="scientific">Pseudooceanicola nanhaiensis</name>
    <dbReference type="NCBI Taxonomy" id="375761"/>
    <lineage>
        <taxon>Bacteria</taxon>
        <taxon>Pseudomonadati</taxon>
        <taxon>Pseudomonadota</taxon>
        <taxon>Alphaproteobacteria</taxon>
        <taxon>Rhodobacterales</taxon>
        <taxon>Paracoccaceae</taxon>
        <taxon>Pseudooceanicola</taxon>
    </lineage>
</organism>